<keyword evidence="2" id="KW-1003">Cell membrane</keyword>
<dbReference type="GO" id="GO:0016887">
    <property type="term" value="F:ATP hydrolysis activity"/>
    <property type="evidence" value="ECO:0007669"/>
    <property type="project" value="InterPro"/>
</dbReference>
<dbReference type="STRING" id="51642.NSMM_380023"/>
<dbReference type="PROSITE" id="PS00211">
    <property type="entry name" value="ABC_TRANSPORTER_1"/>
    <property type="match status" value="1"/>
</dbReference>
<dbReference type="Proteomes" id="UP000198729">
    <property type="component" value="Unassembled WGS sequence"/>
</dbReference>
<dbReference type="InterPro" id="IPR003439">
    <property type="entry name" value="ABC_transporter-like_ATP-bd"/>
</dbReference>
<dbReference type="PROSITE" id="PS50893">
    <property type="entry name" value="ABC_TRANSPORTER_2"/>
    <property type="match status" value="1"/>
</dbReference>
<evidence type="ECO:0000256" key="1">
    <source>
        <dbReference type="ARBA" id="ARBA00022448"/>
    </source>
</evidence>
<dbReference type="EMBL" id="FMWO01000045">
    <property type="protein sequence ID" value="SCZ85401.1"/>
    <property type="molecule type" value="Genomic_DNA"/>
</dbReference>
<dbReference type="AlphaFoldDB" id="A0A1G5SFT5"/>
<dbReference type="GO" id="GO:0005524">
    <property type="term" value="F:ATP binding"/>
    <property type="evidence" value="ECO:0007669"/>
    <property type="project" value="UniProtKB-KW"/>
</dbReference>
<accession>A0A1G5SFT5</accession>
<proteinExistence type="predicted"/>
<keyword evidence="7" id="KW-1185">Reference proteome</keyword>
<evidence type="ECO:0000313" key="7">
    <source>
        <dbReference type="Proteomes" id="UP000198729"/>
    </source>
</evidence>
<keyword evidence="2" id="KW-0472">Membrane</keyword>
<dbReference type="InterPro" id="IPR003593">
    <property type="entry name" value="AAA+_ATPase"/>
</dbReference>
<evidence type="ECO:0000256" key="3">
    <source>
        <dbReference type="ARBA" id="ARBA00022741"/>
    </source>
</evidence>
<sequence>MTTTTSPVIEVIGLHTRFGDNIVHEDINLTAYRSEVLTLVGGSGSGKTTLLRQMLGLGNPSQGSVKVFGYARNDCGHDVQKSLRQRIGVLFQQGALFSALTVFDNIALPLRELRVLRECVVRDIVMLRLDMVGVQSQHAHKMPAELSGGMIKRVALARALALDPELLFLDEPTAGLDPSLSDSFVSLIKDLREELTLTIVMVTHDLDTLVAISDRVAVLADRKLIALGPIPQVITVQHPFIENFFLGVRGQNALRALQ</sequence>
<dbReference type="SUPFAM" id="SSF52540">
    <property type="entry name" value="P-loop containing nucleoside triphosphate hydrolases"/>
    <property type="match status" value="1"/>
</dbReference>
<keyword evidence="1" id="KW-0813">Transport</keyword>
<dbReference type="InterPro" id="IPR017871">
    <property type="entry name" value="ABC_transporter-like_CS"/>
</dbReference>
<keyword evidence="3" id="KW-0547">Nucleotide-binding</keyword>
<keyword evidence="4 6" id="KW-0067">ATP-binding</keyword>
<gene>
    <name evidence="6" type="ORF">NSMM_380023</name>
</gene>
<dbReference type="RefSeq" id="WP_090285638.1">
    <property type="nucleotide sequence ID" value="NZ_FMWO01000045.1"/>
</dbReference>
<evidence type="ECO:0000256" key="4">
    <source>
        <dbReference type="ARBA" id="ARBA00022840"/>
    </source>
</evidence>
<evidence type="ECO:0000313" key="6">
    <source>
        <dbReference type="EMBL" id="SCZ85401.1"/>
    </source>
</evidence>
<organism evidence="6 7">
    <name type="scientific">Nitrosomonas mobilis</name>
    <dbReference type="NCBI Taxonomy" id="51642"/>
    <lineage>
        <taxon>Bacteria</taxon>
        <taxon>Pseudomonadati</taxon>
        <taxon>Pseudomonadota</taxon>
        <taxon>Betaproteobacteria</taxon>
        <taxon>Nitrosomonadales</taxon>
        <taxon>Nitrosomonadaceae</taxon>
        <taxon>Nitrosomonas</taxon>
    </lineage>
</organism>
<dbReference type="PANTHER" id="PTHR43023">
    <property type="entry name" value="PROTEIN TRIGALACTOSYLDIACYLGLYCEROL 3, CHLOROPLASTIC"/>
    <property type="match status" value="1"/>
</dbReference>
<feature type="domain" description="ABC transporter" evidence="5">
    <location>
        <begin position="9"/>
        <end position="246"/>
    </location>
</feature>
<dbReference type="OrthoDB" id="9802264at2"/>
<dbReference type="SMART" id="SM00382">
    <property type="entry name" value="AAA"/>
    <property type="match status" value="1"/>
</dbReference>
<dbReference type="PANTHER" id="PTHR43023:SF3">
    <property type="entry name" value="PROTEIN TRIGALACTOSYLDIACYLGLYCEROL 3, CHLOROPLASTIC"/>
    <property type="match status" value="1"/>
</dbReference>
<protein>
    <submittedName>
        <fullName evidence="6">Uncharacterized ABC transporter ATP-binding protein HI_1087</fullName>
    </submittedName>
</protein>
<dbReference type="InterPro" id="IPR027417">
    <property type="entry name" value="P-loop_NTPase"/>
</dbReference>
<dbReference type="Pfam" id="PF00005">
    <property type="entry name" value="ABC_tran"/>
    <property type="match status" value="1"/>
</dbReference>
<evidence type="ECO:0000259" key="5">
    <source>
        <dbReference type="PROSITE" id="PS50893"/>
    </source>
</evidence>
<name>A0A1G5SFT5_9PROT</name>
<reference evidence="6 7" key="1">
    <citation type="submission" date="2016-10" db="EMBL/GenBank/DDBJ databases">
        <authorList>
            <person name="de Groot N.N."/>
        </authorList>
    </citation>
    <scope>NUCLEOTIDE SEQUENCE [LARGE SCALE GENOMIC DNA]</scope>
    <source>
        <strain evidence="6">1</strain>
    </source>
</reference>
<dbReference type="Gene3D" id="3.40.50.300">
    <property type="entry name" value="P-loop containing nucleotide triphosphate hydrolases"/>
    <property type="match status" value="1"/>
</dbReference>
<evidence type="ECO:0000256" key="2">
    <source>
        <dbReference type="ARBA" id="ARBA00022475"/>
    </source>
</evidence>